<dbReference type="EMBL" id="CAMAPE010000077">
    <property type="protein sequence ID" value="CAH9118806.1"/>
    <property type="molecule type" value="Genomic_DNA"/>
</dbReference>
<keyword evidence="4" id="KW-1185">Reference proteome</keyword>
<proteinExistence type="predicted"/>
<dbReference type="GO" id="GO:0046983">
    <property type="term" value="F:protein dimerization activity"/>
    <property type="evidence" value="ECO:0007669"/>
    <property type="project" value="InterPro"/>
</dbReference>
<gene>
    <name evidence="3" type="ORF">CEURO_LOCUS22090</name>
</gene>
<feature type="chain" id="PRO_5040115644" description="HAT C-terminal dimerisation domain-containing protein" evidence="1">
    <location>
        <begin position="21"/>
        <end position="96"/>
    </location>
</feature>
<name>A0A9P0ZYL7_CUSEU</name>
<protein>
    <recommendedName>
        <fullName evidence="2">HAT C-terminal dimerisation domain-containing protein</fullName>
    </recommendedName>
</protein>
<keyword evidence="1" id="KW-0732">Signal</keyword>
<evidence type="ECO:0000313" key="4">
    <source>
        <dbReference type="Proteomes" id="UP001152484"/>
    </source>
</evidence>
<dbReference type="Proteomes" id="UP001152484">
    <property type="component" value="Unassembled WGS sequence"/>
</dbReference>
<organism evidence="3 4">
    <name type="scientific">Cuscuta europaea</name>
    <name type="common">European dodder</name>
    <dbReference type="NCBI Taxonomy" id="41803"/>
    <lineage>
        <taxon>Eukaryota</taxon>
        <taxon>Viridiplantae</taxon>
        <taxon>Streptophyta</taxon>
        <taxon>Embryophyta</taxon>
        <taxon>Tracheophyta</taxon>
        <taxon>Spermatophyta</taxon>
        <taxon>Magnoliopsida</taxon>
        <taxon>eudicotyledons</taxon>
        <taxon>Gunneridae</taxon>
        <taxon>Pentapetalae</taxon>
        <taxon>asterids</taxon>
        <taxon>lamiids</taxon>
        <taxon>Solanales</taxon>
        <taxon>Convolvulaceae</taxon>
        <taxon>Cuscuteae</taxon>
        <taxon>Cuscuta</taxon>
        <taxon>Cuscuta subgen. Cuscuta</taxon>
    </lineage>
</organism>
<dbReference type="InterPro" id="IPR008906">
    <property type="entry name" value="HATC_C_dom"/>
</dbReference>
<dbReference type="PANTHER" id="PTHR23272">
    <property type="entry name" value="BED FINGER-RELATED"/>
    <property type="match status" value="1"/>
</dbReference>
<evidence type="ECO:0000259" key="2">
    <source>
        <dbReference type="Pfam" id="PF05699"/>
    </source>
</evidence>
<dbReference type="PANTHER" id="PTHR23272:SF184">
    <property type="entry name" value="OS03G0311250 PROTEIN"/>
    <property type="match status" value="1"/>
</dbReference>
<comment type="caution">
    <text evidence="3">The sequence shown here is derived from an EMBL/GenBank/DDBJ whole genome shotgun (WGS) entry which is preliminary data.</text>
</comment>
<dbReference type="AlphaFoldDB" id="A0A9P0ZYL7"/>
<evidence type="ECO:0000313" key="3">
    <source>
        <dbReference type="EMBL" id="CAH9118806.1"/>
    </source>
</evidence>
<dbReference type="Pfam" id="PF05699">
    <property type="entry name" value="Dimer_Tnp_hAT"/>
    <property type="match status" value="1"/>
</dbReference>
<reference evidence="3" key="1">
    <citation type="submission" date="2022-07" db="EMBL/GenBank/DDBJ databases">
        <authorList>
            <person name="Macas J."/>
            <person name="Novak P."/>
            <person name="Neumann P."/>
        </authorList>
    </citation>
    <scope>NUCLEOTIDE SEQUENCE</scope>
</reference>
<feature type="signal peptide" evidence="1">
    <location>
        <begin position="1"/>
        <end position="20"/>
    </location>
</feature>
<feature type="domain" description="HAT C-terminal dimerisation" evidence="2">
    <location>
        <begin position="1"/>
        <end position="48"/>
    </location>
</feature>
<sequence>MARDILFVLIFTVASRSTFSTSGRVLELFRSSSSVKIVEALICAQDWLRMSNQLVSIEENIEEVERLETELTNGNVGGGHSLDQIIVKHFLYLLNM</sequence>
<accession>A0A9P0ZYL7</accession>
<dbReference type="OrthoDB" id="1301613at2759"/>
<evidence type="ECO:0000256" key="1">
    <source>
        <dbReference type="SAM" id="SignalP"/>
    </source>
</evidence>